<protein>
    <submittedName>
        <fullName evidence="4">Zinc-ribbon domain-containing protein</fullName>
    </submittedName>
</protein>
<dbReference type="InterPro" id="IPR011723">
    <property type="entry name" value="Znf/thioredoxin_put"/>
</dbReference>
<keyword evidence="2" id="KW-0472">Membrane</keyword>
<reference evidence="4 5" key="1">
    <citation type="submission" date="2023-10" db="EMBL/GenBank/DDBJ databases">
        <title>Eight complete genome sequences of bacteria isolated from laboratory stock of Giant Kelp gametophytes.</title>
        <authorList>
            <person name="Tolentino B."/>
            <person name="Nuzhdin S."/>
        </authorList>
    </citation>
    <scope>NUCLEOTIDE SEQUENCE [LARGE SCALE GENOMIC DNA]</scope>
    <source>
        <strain evidence="4 5">LC.270.F.C4</strain>
    </source>
</reference>
<feature type="compositionally biased region" description="Acidic residues" evidence="1">
    <location>
        <begin position="146"/>
        <end position="162"/>
    </location>
</feature>
<evidence type="ECO:0000259" key="3">
    <source>
        <dbReference type="Pfam" id="PF13717"/>
    </source>
</evidence>
<proteinExistence type="predicted"/>
<feature type="compositionally biased region" description="Basic and acidic residues" evidence="1">
    <location>
        <begin position="179"/>
        <end position="202"/>
    </location>
</feature>
<evidence type="ECO:0000256" key="2">
    <source>
        <dbReference type="SAM" id="Phobius"/>
    </source>
</evidence>
<feature type="domain" description="Zinc finger/thioredoxin putative" evidence="3">
    <location>
        <begin position="1"/>
        <end position="36"/>
    </location>
</feature>
<feature type="transmembrane region" description="Helical" evidence="2">
    <location>
        <begin position="298"/>
        <end position="319"/>
    </location>
</feature>
<feature type="compositionally biased region" description="Low complexity" evidence="1">
    <location>
        <begin position="37"/>
        <end position="48"/>
    </location>
</feature>
<feature type="region of interest" description="Disordered" evidence="1">
    <location>
        <begin position="31"/>
        <end position="290"/>
    </location>
</feature>
<keyword evidence="2" id="KW-1133">Transmembrane helix</keyword>
<keyword evidence="2" id="KW-0812">Transmembrane</keyword>
<keyword evidence="5" id="KW-1185">Reference proteome</keyword>
<dbReference type="Pfam" id="PF13717">
    <property type="entry name" value="Zn_ribbon_4"/>
    <property type="match status" value="1"/>
</dbReference>
<organism evidence="4 5">
    <name type="scientific">Tritonibacter scottomollicae</name>
    <name type="common">Epibacterium scottomollicae</name>
    <dbReference type="NCBI Taxonomy" id="483013"/>
    <lineage>
        <taxon>Bacteria</taxon>
        <taxon>Pseudomonadati</taxon>
        <taxon>Pseudomonadota</taxon>
        <taxon>Alphaproteobacteria</taxon>
        <taxon>Rhodobacterales</taxon>
        <taxon>Paracoccaceae</taxon>
        <taxon>Tritonibacter</taxon>
    </lineage>
</organism>
<feature type="compositionally biased region" description="Basic and acidic residues" evidence="1">
    <location>
        <begin position="224"/>
        <end position="237"/>
    </location>
</feature>
<dbReference type="EMBL" id="CP136704">
    <property type="protein sequence ID" value="WOI31848.1"/>
    <property type="molecule type" value="Genomic_DNA"/>
</dbReference>
<feature type="compositionally biased region" description="Pro residues" evidence="1">
    <location>
        <begin position="71"/>
        <end position="102"/>
    </location>
</feature>
<evidence type="ECO:0000256" key="1">
    <source>
        <dbReference type="SAM" id="MobiDB-lite"/>
    </source>
</evidence>
<feature type="compositionally biased region" description="Low complexity" evidence="1">
    <location>
        <begin position="209"/>
        <end position="219"/>
    </location>
</feature>
<dbReference type="RefSeq" id="WP_317384392.1">
    <property type="nucleotide sequence ID" value="NZ_CP136704.1"/>
</dbReference>
<gene>
    <name evidence="4" type="ORF">R1T40_12825</name>
</gene>
<dbReference type="Proteomes" id="UP001302666">
    <property type="component" value="Chromosome"/>
</dbReference>
<evidence type="ECO:0000313" key="5">
    <source>
        <dbReference type="Proteomes" id="UP001302666"/>
    </source>
</evidence>
<accession>A0ABZ0HCH9</accession>
<dbReference type="NCBIfam" id="TIGR02098">
    <property type="entry name" value="MJ0042_CXXC"/>
    <property type="match status" value="1"/>
</dbReference>
<sequence length="353" mass="38139">MRLICPNCGAQYEVPEDVIPDDGRDVQCSNCGDTWFQPSAQMQAQAEAAPEEDSAPVQAAPSPAPEREPDPVPPAEPEQQPAPEPQPIPEPQPEPQPAPTPQEVPESEPEDPWPPTPEPEVQTARSEAPQEEPSVVADSPANAADDGSDDDDEEGDEEDDAAEAPSHMAVPPPATAEAAPRRRLDPEVSRVLREEAMREEALRSGGEGLETQTELGLETPAEDETARRTREAQDRVARMQGQPSPPPDRPAPEVTSRRGLLPDIEEINTNGPGEAKAAPPPVDAERPAPRKSGFSRGFLLVILLMVAAILVYTNAPLIAERLPQADPYISGYVAWVDQWRLWLDTQAKALAAE</sequence>
<name>A0ABZ0HCH9_TRISK</name>
<evidence type="ECO:0000313" key="4">
    <source>
        <dbReference type="EMBL" id="WOI31848.1"/>
    </source>
</evidence>